<name>A0A1X3CXQ9_9NEIS</name>
<keyword evidence="3" id="KW-1185">Reference proteome</keyword>
<protein>
    <submittedName>
        <fullName evidence="2">Acyl carrier protein</fullName>
    </submittedName>
</protein>
<accession>A0A1X3CXQ9</accession>
<evidence type="ECO:0000259" key="1">
    <source>
        <dbReference type="PROSITE" id="PS50075"/>
    </source>
</evidence>
<organism evidence="2 3">
    <name type="scientific">Neisseria canis</name>
    <dbReference type="NCBI Taxonomy" id="493"/>
    <lineage>
        <taxon>Bacteria</taxon>
        <taxon>Pseudomonadati</taxon>
        <taxon>Pseudomonadota</taxon>
        <taxon>Betaproteobacteria</taxon>
        <taxon>Neisseriales</taxon>
        <taxon>Neisseriaceae</taxon>
        <taxon>Neisseria</taxon>
    </lineage>
</organism>
<dbReference type="RefSeq" id="WP_085416738.1">
    <property type="nucleotide sequence ID" value="NZ_CAUJPY010000017.1"/>
</dbReference>
<feature type="domain" description="Carrier" evidence="1">
    <location>
        <begin position="11"/>
        <end position="94"/>
    </location>
</feature>
<dbReference type="InterPro" id="IPR009081">
    <property type="entry name" value="PP-bd_ACP"/>
</dbReference>
<evidence type="ECO:0000313" key="2">
    <source>
        <dbReference type="EMBL" id="VEF03150.1"/>
    </source>
</evidence>
<dbReference type="KEGG" id="nci:NCTC10296_02172"/>
<dbReference type="SUPFAM" id="SSF47336">
    <property type="entry name" value="ACP-like"/>
    <property type="match status" value="1"/>
</dbReference>
<dbReference type="EMBL" id="LR134313">
    <property type="protein sequence ID" value="VEF03150.1"/>
    <property type="molecule type" value="Genomic_DNA"/>
</dbReference>
<dbReference type="STRING" id="493.BWD07_07540"/>
<sequence>MSYTFTLEPGLLEAELKKLILAEADKEDEIAIADFTDDAVLFGDESPIGLDSLDALQIAVALQQYFQVRLQGDRMVRKHMSNVRSLAAFVRKEHGA</sequence>
<dbReference type="Proteomes" id="UP000279284">
    <property type="component" value="Chromosome"/>
</dbReference>
<dbReference type="InterPro" id="IPR036736">
    <property type="entry name" value="ACP-like_sf"/>
</dbReference>
<proteinExistence type="predicted"/>
<dbReference type="AlphaFoldDB" id="A0A1X3CXQ9"/>
<dbReference type="PROSITE" id="PS50075">
    <property type="entry name" value="CARRIER"/>
    <property type="match status" value="1"/>
</dbReference>
<dbReference type="Pfam" id="PF00550">
    <property type="entry name" value="PP-binding"/>
    <property type="match status" value="1"/>
</dbReference>
<reference evidence="2 3" key="1">
    <citation type="submission" date="2018-12" db="EMBL/GenBank/DDBJ databases">
        <authorList>
            <consortium name="Pathogen Informatics"/>
        </authorList>
    </citation>
    <scope>NUCLEOTIDE SEQUENCE [LARGE SCALE GENOMIC DNA]</scope>
    <source>
        <strain evidence="2 3">NCTC10296</strain>
    </source>
</reference>
<evidence type="ECO:0000313" key="3">
    <source>
        <dbReference type="Proteomes" id="UP000279284"/>
    </source>
</evidence>
<dbReference type="OrthoDB" id="5432342at2"/>
<gene>
    <name evidence="2" type="ORF">NCTC10296_02172</name>
</gene>
<dbReference type="Gene3D" id="1.10.1200.10">
    <property type="entry name" value="ACP-like"/>
    <property type="match status" value="1"/>
</dbReference>